<evidence type="ECO:0000256" key="2">
    <source>
        <dbReference type="SAM" id="MobiDB-lite"/>
    </source>
</evidence>
<feature type="compositionally biased region" description="Basic and acidic residues" evidence="2">
    <location>
        <begin position="617"/>
        <end position="629"/>
    </location>
</feature>
<dbReference type="Proteomes" id="UP001057375">
    <property type="component" value="Unassembled WGS sequence"/>
</dbReference>
<gene>
    <name evidence="3" type="ORF">ADUPG1_010213</name>
</gene>
<name>A0ABQ5JQD0_9EUKA</name>
<feature type="region of interest" description="Disordered" evidence="2">
    <location>
        <begin position="150"/>
        <end position="176"/>
    </location>
</feature>
<organism evidence="3 4">
    <name type="scientific">Aduncisulcus paluster</name>
    <dbReference type="NCBI Taxonomy" id="2918883"/>
    <lineage>
        <taxon>Eukaryota</taxon>
        <taxon>Metamonada</taxon>
        <taxon>Carpediemonas-like organisms</taxon>
        <taxon>Aduncisulcus</taxon>
    </lineage>
</organism>
<feature type="region of interest" description="Disordered" evidence="2">
    <location>
        <begin position="649"/>
        <end position="688"/>
    </location>
</feature>
<keyword evidence="1" id="KW-0175">Coiled coil</keyword>
<sequence length="754" mass="85804">TGCQLSQYVSTCKTKIPYSFLKHEKELDLGDSPTLDSQYDSTRSKAYFSLRASPFSLISLCAGGCSCGNIFFDPNIYTPEISSMQQIEQFLKKNEEEKNAMARQEDDIIDLSQNALNKQLLSHFSVADSLWAFVRTGFTCELWVPPYHQDKIQQDDEEEEKDGEKDHGDEIEDESFQRPDSYPFFFRDFKTNRFNLTEKTMSEFPVPFYSEYSELSPPTSPSSEPPRLSLSDLCFGISDNSLSWHPWELRWKEHLPDHEAEKSHSRLPLAISCPLPPSLTSHLRPEFCRIFEHLHSHHFAPYSLEEHLTTLYEGISPDNIEVGCDSDGETLQVGLNITPKKFMRQQNIGHSRQSIGTQAKVWIQSTKSLFDDGKFGEEEGEEDQEKLTDVKDKSTSKSPISPSQSHLDQVKSFHFHNNDLWSSSSLSPLISTSIICSILTSLAKMIPSYFMILQPFIYHPFQHPKITKGKYLTACPELSFFGLILTRLFLGYYQSVLGVFRDLGLIYINSIRFNGPGILSDRIGECVRICVSDLCAMCGTSDIQIKEKEMDAEDEFDKEKVLQFSGSVNELAREFSQVSTTLEYIESIVGDIFPPSEKVQGEAESKEKNDEMKHELYAEKDAKPSEDGSKGSGIGIGKKDEFEIGQIYYSEEEQEEEISESQDDEPLFVPSDEEHEPGEHICDQASQDHILTDEDLQTMCRRHSIRSSVIKAQFIVDSEEEEEGEVGKDEAEDLGKRRSSRSSTQQIDFSHFDI</sequence>
<evidence type="ECO:0000313" key="4">
    <source>
        <dbReference type="Proteomes" id="UP001057375"/>
    </source>
</evidence>
<feature type="compositionally biased region" description="Basic and acidic residues" evidence="2">
    <location>
        <begin position="385"/>
        <end position="395"/>
    </location>
</feature>
<feature type="region of interest" description="Disordered" evidence="2">
    <location>
        <begin position="718"/>
        <end position="754"/>
    </location>
</feature>
<feature type="compositionally biased region" description="Low complexity" evidence="2">
    <location>
        <begin position="396"/>
        <end position="405"/>
    </location>
</feature>
<protein>
    <submittedName>
        <fullName evidence="3">Uncharacterized protein</fullName>
    </submittedName>
</protein>
<feature type="compositionally biased region" description="Basic and acidic residues" evidence="2">
    <location>
        <begin position="725"/>
        <end position="736"/>
    </location>
</feature>
<reference evidence="3" key="1">
    <citation type="submission" date="2022-03" db="EMBL/GenBank/DDBJ databases">
        <title>Draft genome sequence of Aduncisulcus paluster, a free-living microaerophilic Fornicata.</title>
        <authorList>
            <person name="Yuyama I."/>
            <person name="Kume K."/>
            <person name="Tamura T."/>
            <person name="Inagaki Y."/>
            <person name="Hashimoto T."/>
        </authorList>
    </citation>
    <scope>NUCLEOTIDE SEQUENCE</scope>
    <source>
        <strain evidence="3">NY0171</strain>
    </source>
</reference>
<feature type="region of interest" description="Disordered" evidence="2">
    <location>
        <begin position="372"/>
        <end position="405"/>
    </location>
</feature>
<comment type="caution">
    <text evidence="3">The sequence shown here is derived from an EMBL/GenBank/DDBJ whole genome shotgun (WGS) entry which is preliminary data.</text>
</comment>
<feature type="non-terminal residue" evidence="3">
    <location>
        <position position="1"/>
    </location>
</feature>
<proteinExistence type="predicted"/>
<dbReference type="EMBL" id="BQXS01011484">
    <property type="protein sequence ID" value="GKT13147.1"/>
    <property type="molecule type" value="Genomic_DNA"/>
</dbReference>
<feature type="region of interest" description="Disordered" evidence="2">
    <location>
        <begin position="617"/>
        <end position="637"/>
    </location>
</feature>
<accession>A0ABQ5JQD0</accession>
<feature type="compositionally biased region" description="Acidic residues" evidence="2">
    <location>
        <begin position="650"/>
        <end position="676"/>
    </location>
</feature>
<feature type="coiled-coil region" evidence="1">
    <location>
        <begin position="84"/>
        <end position="114"/>
    </location>
</feature>
<evidence type="ECO:0000256" key="1">
    <source>
        <dbReference type="SAM" id="Coils"/>
    </source>
</evidence>
<keyword evidence="4" id="KW-1185">Reference proteome</keyword>
<evidence type="ECO:0000313" key="3">
    <source>
        <dbReference type="EMBL" id="GKT13147.1"/>
    </source>
</evidence>